<name>A0A9P8BU47_9FUNG</name>
<feature type="compositionally biased region" description="Low complexity" evidence="1">
    <location>
        <begin position="130"/>
        <end position="140"/>
    </location>
</feature>
<evidence type="ECO:0000313" key="2">
    <source>
        <dbReference type="EMBL" id="KAG9067766.1"/>
    </source>
</evidence>
<protein>
    <submittedName>
        <fullName evidence="2">Uncharacterized protein</fullName>
    </submittedName>
</protein>
<feature type="region of interest" description="Disordered" evidence="1">
    <location>
        <begin position="62"/>
        <end position="90"/>
    </location>
</feature>
<sequence>MISRGSRAYYYLREIRNVVSTKRDVTQLWSCDPKSIKILGIDLGQAFVAGASAILLTRDQPNVEQVQESGPTTMESPLSSTEAKEDEQAEEPLPKFFNLAVKQKAVYQPTFKHRRWLERRKGQTVEGGPSISQISQQSHSTKLDWLL</sequence>
<keyword evidence="3" id="KW-1185">Reference proteome</keyword>
<organism evidence="2 3">
    <name type="scientific">Linnemannia hyalina</name>
    <dbReference type="NCBI Taxonomy" id="64524"/>
    <lineage>
        <taxon>Eukaryota</taxon>
        <taxon>Fungi</taxon>
        <taxon>Fungi incertae sedis</taxon>
        <taxon>Mucoromycota</taxon>
        <taxon>Mortierellomycotina</taxon>
        <taxon>Mortierellomycetes</taxon>
        <taxon>Mortierellales</taxon>
        <taxon>Mortierellaceae</taxon>
        <taxon>Linnemannia</taxon>
    </lineage>
</organism>
<accession>A0A9P8BU47</accession>
<feature type="region of interest" description="Disordered" evidence="1">
    <location>
        <begin position="119"/>
        <end position="147"/>
    </location>
</feature>
<evidence type="ECO:0000256" key="1">
    <source>
        <dbReference type="SAM" id="MobiDB-lite"/>
    </source>
</evidence>
<feature type="compositionally biased region" description="Polar residues" evidence="1">
    <location>
        <begin position="62"/>
        <end position="81"/>
    </location>
</feature>
<evidence type="ECO:0000313" key="3">
    <source>
        <dbReference type="Proteomes" id="UP000707451"/>
    </source>
</evidence>
<comment type="caution">
    <text evidence="2">The sequence shown here is derived from an EMBL/GenBank/DDBJ whole genome shotgun (WGS) entry which is preliminary data.</text>
</comment>
<dbReference type="Proteomes" id="UP000707451">
    <property type="component" value="Unassembled WGS sequence"/>
</dbReference>
<proteinExistence type="predicted"/>
<dbReference type="OrthoDB" id="2441991at2759"/>
<reference evidence="2" key="1">
    <citation type="submission" date="2021-06" db="EMBL/GenBank/DDBJ databases">
        <title>Genome Sequence of Mortierella hyaline Strain SCG-10, a Cold-Adapted, Nitrate-Reducing Fungus Isolated from Soil in Minnesota, USA.</title>
        <authorList>
            <person name="Aldossari N."/>
        </authorList>
    </citation>
    <scope>NUCLEOTIDE SEQUENCE</scope>
    <source>
        <strain evidence="2">SCG-10</strain>
    </source>
</reference>
<dbReference type="AlphaFoldDB" id="A0A9P8BU47"/>
<gene>
    <name evidence="2" type="ORF">KI688_011353</name>
</gene>
<dbReference type="EMBL" id="JAHRHY010000007">
    <property type="protein sequence ID" value="KAG9067766.1"/>
    <property type="molecule type" value="Genomic_DNA"/>
</dbReference>